<dbReference type="InParanoid" id="E9H5H6"/>
<reference evidence="1 2" key="1">
    <citation type="journal article" date="2011" name="Science">
        <title>The ecoresponsive genome of Daphnia pulex.</title>
        <authorList>
            <person name="Colbourne J.K."/>
            <person name="Pfrender M.E."/>
            <person name="Gilbert D."/>
            <person name="Thomas W.K."/>
            <person name="Tucker A."/>
            <person name="Oakley T.H."/>
            <person name="Tokishita S."/>
            <person name="Aerts A."/>
            <person name="Arnold G.J."/>
            <person name="Basu M.K."/>
            <person name="Bauer D.J."/>
            <person name="Caceres C.E."/>
            <person name="Carmel L."/>
            <person name="Casola C."/>
            <person name="Choi J.H."/>
            <person name="Detter J.C."/>
            <person name="Dong Q."/>
            <person name="Dusheyko S."/>
            <person name="Eads B.D."/>
            <person name="Frohlich T."/>
            <person name="Geiler-Samerotte K.A."/>
            <person name="Gerlach D."/>
            <person name="Hatcher P."/>
            <person name="Jogdeo S."/>
            <person name="Krijgsveld J."/>
            <person name="Kriventseva E.V."/>
            <person name="Kultz D."/>
            <person name="Laforsch C."/>
            <person name="Lindquist E."/>
            <person name="Lopez J."/>
            <person name="Manak J.R."/>
            <person name="Muller J."/>
            <person name="Pangilinan J."/>
            <person name="Patwardhan R.P."/>
            <person name="Pitluck S."/>
            <person name="Pritham E.J."/>
            <person name="Rechtsteiner A."/>
            <person name="Rho M."/>
            <person name="Rogozin I.B."/>
            <person name="Sakarya O."/>
            <person name="Salamov A."/>
            <person name="Schaack S."/>
            <person name="Shapiro H."/>
            <person name="Shiga Y."/>
            <person name="Skalitzky C."/>
            <person name="Smith Z."/>
            <person name="Souvorov A."/>
            <person name="Sung W."/>
            <person name="Tang Z."/>
            <person name="Tsuchiya D."/>
            <person name="Tu H."/>
            <person name="Vos H."/>
            <person name="Wang M."/>
            <person name="Wolf Y.I."/>
            <person name="Yamagata H."/>
            <person name="Yamada T."/>
            <person name="Ye Y."/>
            <person name="Shaw J.R."/>
            <person name="Andrews J."/>
            <person name="Crease T.J."/>
            <person name="Tang H."/>
            <person name="Lucas S.M."/>
            <person name="Robertson H.M."/>
            <person name="Bork P."/>
            <person name="Koonin E.V."/>
            <person name="Zdobnov E.M."/>
            <person name="Grigoriev I.V."/>
            <person name="Lynch M."/>
            <person name="Boore J.L."/>
        </authorList>
    </citation>
    <scope>NUCLEOTIDE SEQUENCE [LARGE SCALE GENOMIC DNA]</scope>
</reference>
<dbReference type="Proteomes" id="UP000000305">
    <property type="component" value="Unassembled WGS sequence"/>
</dbReference>
<accession>E9H5H6</accession>
<dbReference type="HOGENOM" id="CLU_2266418_0_0_1"/>
<dbReference type="EMBL" id="GL732594">
    <property type="protein sequence ID" value="EFX72960.1"/>
    <property type="molecule type" value="Genomic_DNA"/>
</dbReference>
<evidence type="ECO:0000313" key="2">
    <source>
        <dbReference type="Proteomes" id="UP000000305"/>
    </source>
</evidence>
<evidence type="ECO:0000313" key="1">
    <source>
        <dbReference type="EMBL" id="EFX72960.1"/>
    </source>
</evidence>
<sequence length="103" mass="11589">MDSGASKSDDGQTQTVIAGWKNMDKYTHNTISAQPQPMTKISSNDGISCRFLPFMLSHQGNSIFKVISLMTQSLINPRVFASVQYAEQHQRICDWLFVFLKSS</sequence>
<proteinExistence type="predicted"/>
<name>E9H5H6_DAPPU</name>
<dbReference type="KEGG" id="dpx:DAPPUDRAFT_325765"/>
<protein>
    <submittedName>
        <fullName evidence="1">Uncharacterized protein</fullName>
    </submittedName>
</protein>
<gene>
    <name evidence="1" type="ORF">DAPPUDRAFT_325765</name>
</gene>
<organism evidence="1 2">
    <name type="scientific">Daphnia pulex</name>
    <name type="common">Water flea</name>
    <dbReference type="NCBI Taxonomy" id="6669"/>
    <lineage>
        <taxon>Eukaryota</taxon>
        <taxon>Metazoa</taxon>
        <taxon>Ecdysozoa</taxon>
        <taxon>Arthropoda</taxon>
        <taxon>Crustacea</taxon>
        <taxon>Branchiopoda</taxon>
        <taxon>Diplostraca</taxon>
        <taxon>Cladocera</taxon>
        <taxon>Anomopoda</taxon>
        <taxon>Daphniidae</taxon>
        <taxon>Daphnia</taxon>
    </lineage>
</organism>
<keyword evidence="2" id="KW-1185">Reference proteome</keyword>
<dbReference type="AlphaFoldDB" id="E9H5H6"/>